<gene>
    <name evidence="1" type="ORF">HG933_11735</name>
</gene>
<organism evidence="1 2">
    <name type="scientific">Megasphaera elsdenii</name>
    <dbReference type="NCBI Taxonomy" id="907"/>
    <lineage>
        <taxon>Bacteria</taxon>
        <taxon>Bacillati</taxon>
        <taxon>Bacillota</taxon>
        <taxon>Negativicutes</taxon>
        <taxon>Veillonellales</taxon>
        <taxon>Veillonellaceae</taxon>
        <taxon>Megasphaera</taxon>
    </lineage>
</organism>
<proteinExistence type="predicted"/>
<dbReference type="AlphaFoldDB" id="A0A848EVU7"/>
<dbReference type="EMBL" id="JABBJH010000031">
    <property type="protein sequence ID" value="NMK40022.1"/>
    <property type="molecule type" value="Genomic_DNA"/>
</dbReference>
<evidence type="ECO:0000313" key="1">
    <source>
        <dbReference type="EMBL" id="NMK40022.1"/>
    </source>
</evidence>
<dbReference type="RefSeq" id="WP_169014040.1">
    <property type="nucleotide sequence ID" value="NZ_JABBJH010000031.1"/>
</dbReference>
<comment type="caution">
    <text evidence="1">The sequence shown here is derived from an EMBL/GenBank/DDBJ whole genome shotgun (WGS) entry which is preliminary data.</text>
</comment>
<reference evidence="1 2" key="1">
    <citation type="submission" date="2020-04" db="EMBL/GenBank/DDBJ databases">
        <authorList>
            <person name="Hitch T.C.A."/>
            <person name="Wylensek D."/>
            <person name="Clavel T."/>
        </authorList>
    </citation>
    <scope>NUCLEOTIDE SEQUENCE [LARGE SCALE GENOMIC DNA]</scope>
    <source>
        <strain evidence="1 2">WCA-386-APC-2A</strain>
    </source>
</reference>
<accession>A0A848EVU7</accession>
<sequence>MKLQCLRQSEEPDFKTLDNDDSVNWWAAQLTYGKAVKSQPGTWSAWVEYLNVEDGAYLGGSTNIWRFDSDALNNIKTWGVGGSYVVAKNTLFNVYQSFGSKWKTNKTNADDPEEQTRAEFVFSF</sequence>
<name>A0A848EVU7_MEGEL</name>
<dbReference type="Proteomes" id="UP000536773">
    <property type="component" value="Unassembled WGS sequence"/>
</dbReference>
<evidence type="ECO:0008006" key="3">
    <source>
        <dbReference type="Google" id="ProtNLM"/>
    </source>
</evidence>
<evidence type="ECO:0000313" key="2">
    <source>
        <dbReference type="Proteomes" id="UP000536773"/>
    </source>
</evidence>
<protein>
    <recommendedName>
        <fullName evidence="3">Porin</fullName>
    </recommendedName>
</protein>